<organism evidence="7 8">
    <name type="scientific">Amycolatopsis coloradensis</name>
    <dbReference type="NCBI Taxonomy" id="76021"/>
    <lineage>
        <taxon>Bacteria</taxon>
        <taxon>Bacillati</taxon>
        <taxon>Actinomycetota</taxon>
        <taxon>Actinomycetes</taxon>
        <taxon>Pseudonocardiales</taxon>
        <taxon>Pseudonocardiaceae</taxon>
        <taxon>Amycolatopsis</taxon>
    </lineage>
</organism>
<evidence type="ECO:0000256" key="4">
    <source>
        <dbReference type="PROSITE-ProRule" id="PRU01248"/>
    </source>
</evidence>
<name>A0A1R0KER3_9PSEU</name>
<proteinExistence type="predicted"/>
<keyword evidence="3" id="KW-0233">DNA recombination</keyword>
<dbReference type="PROSITE" id="PS51900">
    <property type="entry name" value="CB"/>
    <property type="match status" value="1"/>
</dbReference>
<dbReference type="InterPro" id="IPR002104">
    <property type="entry name" value="Integrase_catalytic"/>
</dbReference>
<dbReference type="PANTHER" id="PTHR30349:SF81">
    <property type="entry name" value="TYROSINE RECOMBINASE XERC"/>
    <property type="match status" value="1"/>
</dbReference>
<dbReference type="EMBL" id="MQUQ01000031">
    <property type="protein sequence ID" value="OLZ43616.1"/>
    <property type="molecule type" value="Genomic_DNA"/>
</dbReference>
<comment type="caution">
    <text evidence="7">The sequence shown here is derived from an EMBL/GenBank/DDBJ whole genome shotgun (WGS) entry which is preliminary data.</text>
</comment>
<feature type="domain" description="Tyr recombinase" evidence="5">
    <location>
        <begin position="151"/>
        <end position="348"/>
    </location>
</feature>
<evidence type="ECO:0000256" key="1">
    <source>
        <dbReference type="ARBA" id="ARBA00022908"/>
    </source>
</evidence>
<evidence type="ECO:0000256" key="2">
    <source>
        <dbReference type="ARBA" id="ARBA00023125"/>
    </source>
</evidence>
<gene>
    <name evidence="7" type="ORF">BS329_38835</name>
</gene>
<keyword evidence="1" id="KW-0229">DNA integration</keyword>
<dbReference type="InterPro" id="IPR004107">
    <property type="entry name" value="Integrase_SAM-like_N"/>
</dbReference>
<keyword evidence="2 4" id="KW-0238">DNA-binding</keyword>
<dbReference type="Pfam" id="PF02899">
    <property type="entry name" value="Phage_int_SAM_1"/>
    <property type="match status" value="1"/>
</dbReference>
<dbReference type="GO" id="GO:0003677">
    <property type="term" value="F:DNA binding"/>
    <property type="evidence" value="ECO:0007669"/>
    <property type="project" value="UniProtKB-UniRule"/>
</dbReference>
<dbReference type="Gene3D" id="1.10.150.130">
    <property type="match status" value="1"/>
</dbReference>
<feature type="domain" description="Core-binding (CB)" evidence="6">
    <location>
        <begin position="26"/>
        <end position="125"/>
    </location>
</feature>
<dbReference type="PANTHER" id="PTHR30349">
    <property type="entry name" value="PHAGE INTEGRASE-RELATED"/>
    <property type="match status" value="1"/>
</dbReference>
<evidence type="ECO:0008006" key="9">
    <source>
        <dbReference type="Google" id="ProtNLM"/>
    </source>
</evidence>
<dbReference type="InterPro" id="IPR050090">
    <property type="entry name" value="Tyrosine_recombinase_XerCD"/>
</dbReference>
<dbReference type="InterPro" id="IPR044068">
    <property type="entry name" value="CB"/>
</dbReference>
<keyword evidence="8" id="KW-1185">Reference proteome</keyword>
<dbReference type="InterPro" id="IPR013762">
    <property type="entry name" value="Integrase-like_cat_sf"/>
</dbReference>
<evidence type="ECO:0000313" key="7">
    <source>
        <dbReference type="EMBL" id="OLZ43616.1"/>
    </source>
</evidence>
<dbReference type="GO" id="GO:0006310">
    <property type="term" value="P:DNA recombination"/>
    <property type="evidence" value="ECO:0007669"/>
    <property type="project" value="UniProtKB-KW"/>
</dbReference>
<dbReference type="SUPFAM" id="SSF56349">
    <property type="entry name" value="DNA breaking-rejoining enzymes"/>
    <property type="match status" value="1"/>
</dbReference>
<dbReference type="Pfam" id="PF00589">
    <property type="entry name" value="Phage_integrase"/>
    <property type="match status" value="1"/>
</dbReference>
<dbReference type="STRING" id="76021.BS329_38835"/>
<dbReference type="PROSITE" id="PS51898">
    <property type="entry name" value="TYR_RECOMBINASE"/>
    <property type="match status" value="1"/>
</dbReference>
<accession>A0A1R0KER3</accession>
<protein>
    <recommendedName>
        <fullName evidence="9">Integrase</fullName>
    </recommendedName>
</protein>
<evidence type="ECO:0000259" key="6">
    <source>
        <dbReference type="PROSITE" id="PS51900"/>
    </source>
</evidence>
<evidence type="ECO:0000256" key="3">
    <source>
        <dbReference type="ARBA" id="ARBA00023172"/>
    </source>
</evidence>
<evidence type="ECO:0000259" key="5">
    <source>
        <dbReference type="PROSITE" id="PS51898"/>
    </source>
</evidence>
<dbReference type="Proteomes" id="UP000187486">
    <property type="component" value="Unassembled WGS sequence"/>
</dbReference>
<dbReference type="AlphaFoldDB" id="A0A1R0KER3"/>
<sequence>MVDATGALVLRGASSGWEELEGRLIKETKEWLERLQAKSKDTARGYGRDLGYRLPVDHPHKGRARSPLLGGKSWWGWLRSRGVNPLEAPEIEVIRWVKALKDDGYSANSRGRALAAVRSWYAFLEDRGVVERSPAAKVSAAAQGIYLPPKSPTIVLAPEESAAMISTADHLAGPMRLRNSATVALLLVSGIRVGECCDLSLHNLVTRQGKHRLQFEGKGGRPRALELADLAAVRLLAYLESRPDLKVVVRRGQAGARDRIPLLMTRTGKRVSRFEIFRLLRRVAEAAGLPREIVEQITPHATRHSTADQALDAGANPEEIRLLLGHADLRTTQRYLHADGERVPHKVGRVLDAALAGTG</sequence>
<dbReference type="InterPro" id="IPR010998">
    <property type="entry name" value="Integrase_recombinase_N"/>
</dbReference>
<reference evidence="7 8" key="1">
    <citation type="submission" date="2016-01" db="EMBL/GenBank/DDBJ databases">
        <title>Amycolatopsis coloradensis genome sequencing and assembly.</title>
        <authorList>
            <person name="Mayilraj S."/>
        </authorList>
    </citation>
    <scope>NUCLEOTIDE SEQUENCE [LARGE SCALE GENOMIC DNA]</scope>
    <source>
        <strain evidence="7 8">DSM 44225</strain>
    </source>
</reference>
<evidence type="ECO:0000313" key="8">
    <source>
        <dbReference type="Proteomes" id="UP000187486"/>
    </source>
</evidence>
<dbReference type="Gene3D" id="1.10.443.10">
    <property type="entry name" value="Intergrase catalytic core"/>
    <property type="match status" value="1"/>
</dbReference>
<dbReference type="InterPro" id="IPR011010">
    <property type="entry name" value="DNA_brk_join_enz"/>
</dbReference>
<dbReference type="GO" id="GO:0015074">
    <property type="term" value="P:DNA integration"/>
    <property type="evidence" value="ECO:0007669"/>
    <property type="project" value="UniProtKB-KW"/>
</dbReference>